<evidence type="ECO:0000313" key="5">
    <source>
        <dbReference type="Proteomes" id="UP000654075"/>
    </source>
</evidence>
<feature type="region of interest" description="Disordered" evidence="2">
    <location>
        <begin position="19"/>
        <end position="43"/>
    </location>
</feature>
<keyword evidence="5" id="KW-1185">Reference proteome</keyword>
<organism evidence="4 5">
    <name type="scientific">Polarella glacialis</name>
    <name type="common">Dinoflagellate</name>
    <dbReference type="NCBI Taxonomy" id="89957"/>
    <lineage>
        <taxon>Eukaryota</taxon>
        <taxon>Sar</taxon>
        <taxon>Alveolata</taxon>
        <taxon>Dinophyceae</taxon>
        <taxon>Suessiales</taxon>
        <taxon>Suessiaceae</taxon>
        <taxon>Polarella</taxon>
    </lineage>
</organism>
<keyword evidence="3" id="KW-1133">Transmembrane helix</keyword>
<dbReference type="Proteomes" id="UP000654075">
    <property type="component" value="Unassembled WGS sequence"/>
</dbReference>
<feature type="non-terminal residue" evidence="4">
    <location>
        <position position="1"/>
    </location>
</feature>
<comment type="caution">
    <text evidence="4">The sequence shown here is derived from an EMBL/GenBank/DDBJ whole genome shotgun (WGS) entry which is preliminary data.</text>
</comment>
<reference evidence="4" key="1">
    <citation type="submission" date="2021-02" db="EMBL/GenBank/DDBJ databases">
        <authorList>
            <person name="Dougan E. K."/>
            <person name="Rhodes N."/>
            <person name="Thang M."/>
            <person name="Chan C."/>
        </authorList>
    </citation>
    <scope>NUCLEOTIDE SEQUENCE</scope>
</reference>
<feature type="non-terminal residue" evidence="4">
    <location>
        <position position="397"/>
    </location>
</feature>
<evidence type="ECO:0000313" key="4">
    <source>
        <dbReference type="EMBL" id="CAE8583155.1"/>
    </source>
</evidence>
<proteinExistence type="predicted"/>
<evidence type="ECO:0000256" key="3">
    <source>
        <dbReference type="SAM" id="Phobius"/>
    </source>
</evidence>
<keyword evidence="3" id="KW-0472">Membrane</keyword>
<evidence type="ECO:0000256" key="2">
    <source>
        <dbReference type="SAM" id="MobiDB-lite"/>
    </source>
</evidence>
<feature type="coiled-coil region" evidence="1">
    <location>
        <begin position="106"/>
        <end position="136"/>
    </location>
</feature>
<sequence length="397" mass="44504">CNRRQGCFGRSWEKPRRVRLPAASSEQSDREAQLAGRTTVNGTVAKDAEDRKMKDEQEELERLRASAAASWMVNIILIVWILWLFERQSRPSSERDAIASLLVSQLEEERAALDSDNRLNEDLRREQAQMAAIEESIQDTTPSSGDLLMQQLWQRVRDLRQQVNSEQSLLAERDEQLSKTYELTSRDLRDARWGAEASRGLVDDVVLGPATSTASGVLAGLDISFASEALVLAVLLSAAAVRSRPSQQQGQGQDPGSMPEVPPVLSAAEEAASAVENEALQRSLRSKAVLRFYGRWDDEQEWVLVQSIRLKGASESVVRWVRNSRSWLGSWSNRILTLLVTRSARGMVRRRGWTRIVTQTMDEVGRKFFLGYLVETAADRAEPRIAVNSGGEKQVLE</sequence>
<dbReference type="EMBL" id="CAJNNV010000626">
    <property type="protein sequence ID" value="CAE8583155.1"/>
    <property type="molecule type" value="Genomic_DNA"/>
</dbReference>
<dbReference type="AlphaFoldDB" id="A0A813DC40"/>
<evidence type="ECO:0000256" key="1">
    <source>
        <dbReference type="SAM" id="Coils"/>
    </source>
</evidence>
<feature type="transmembrane region" description="Helical" evidence="3">
    <location>
        <begin position="63"/>
        <end position="85"/>
    </location>
</feature>
<protein>
    <submittedName>
        <fullName evidence="4">Uncharacterized protein</fullName>
    </submittedName>
</protein>
<name>A0A813DC40_POLGL</name>
<accession>A0A813DC40</accession>
<keyword evidence="1" id="KW-0175">Coiled coil</keyword>
<gene>
    <name evidence="4" type="ORF">PGLA1383_LOCUS2140</name>
</gene>
<keyword evidence="3" id="KW-0812">Transmembrane</keyword>